<proteinExistence type="predicted"/>
<protein>
    <recommendedName>
        <fullName evidence="5">Lipoprotein</fullName>
    </recommendedName>
</protein>
<accession>A0ABT9HR54</accession>
<name>A0ABT9HR54_9SPHN</name>
<keyword evidence="4" id="KW-1185">Reference proteome</keyword>
<evidence type="ECO:0000313" key="3">
    <source>
        <dbReference type="EMBL" id="MDP4575342.1"/>
    </source>
</evidence>
<feature type="signal peptide" evidence="2">
    <location>
        <begin position="1"/>
        <end position="22"/>
    </location>
</feature>
<reference evidence="3 4" key="1">
    <citation type="submission" date="2023-08" db="EMBL/GenBank/DDBJ databases">
        <title>genomic of G39.</title>
        <authorList>
            <person name="Wang Y."/>
        </authorList>
    </citation>
    <scope>NUCLEOTIDE SEQUENCE [LARGE SCALE GENOMIC DNA]</scope>
    <source>
        <strain evidence="3 4">G39</strain>
    </source>
</reference>
<dbReference type="RefSeq" id="WP_305932656.1">
    <property type="nucleotide sequence ID" value="NZ_JAVAIM010000001.1"/>
</dbReference>
<dbReference type="Proteomes" id="UP001240639">
    <property type="component" value="Unassembled WGS sequence"/>
</dbReference>
<feature type="region of interest" description="Disordered" evidence="1">
    <location>
        <begin position="20"/>
        <end position="54"/>
    </location>
</feature>
<evidence type="ECO:0000313" key="4">
    <source>
        <dbReference type="Proteomes" id="UP001240639"/>
    </source>
</evidence>
<evidence type="ECO:0008006" key="5">
    <source>
        <dbReference type="Google" id="ProtNLM"/>
    </source>
</evidence>
<gene>
    <name evidence="3" type="ORF">Q9K02_09365</name>
</gene>
<dbReference type="PROSITE" id="PS51257">
    <property type="entry name" value="PROKAR_LIPOPROTEIN"/>
    <property type="match status" value="1"/>
</dbReference>
<keyword evidence="2" id="KW-0732">Signal</keyword>
<organism evidence="3 4">
    <name type="scientific">Qipengyuania profundimaris</name>
    <dbReference type="NCBI Taxonomy" id="3067652"/>
    <lineage>
        <taxon>Bacteria</taxon>
        <taxon>Pseudomonadati</taxon>
        <taxon>Pseudomonadota</taxon>
        <taxon>Alphaproteobacteria</taxon>
        <taxon>Sphingomonadales</taxon>
        <taxon>Erythrobacteraceae</taxon>
        <taxon>Qipengyuania</taxon>
    </lineage>
</organism>
<evidence type="ECO:0000256" key="1">
    <source>
        <dbReference type="SAM" id="MobiDB-lite"/>
    </source>
</evidence>
<evidence type="ECO:0000256" key="2">
    <source>
        <dbReference type="SAM" id="SignalP"/>
    </source>
</evidence>
<comment type="caution">
    <text evidence="3">The sequence shown here is derived from an EMBL/GenBank/DDBJ whole genome shotgun (WGS) entry which is preliminary data.</text>
</comment>
<feature type="chain" id="PRO_5045409222" description="Lipoprotein" evidence="2">
    <location>
        <begin position="23"/>
        <end position="180"/>
    </location>
</feature>
<dbReference type="EMBL" id="JAVAIM010000001">
    <property type="protein sequence ID" value="MDP4575342.1"/>
    <property type="molecule type" value="Genomic_DNA"/>
</dbReference>
<sequence length="180" mass="18068">MMRAFLPLAVLALAACSSQEPAEQESADDFASRIGGSGEGAALDPSQPDPNAPNVAVEAPPAQADVTTLQQLGDVGGVNLGPREGGCTFMVGEQEMIIAAGMRDKSLPGKAVVRVGDTLVMTDGATGGLDAVKSGTNFEGEGFTVSVAPAAGEGQTRPANVTVTDAAGKSQSYSGNWICA</sequence>